<dbReference type="RefSeq" id="WP_209006490.1">
    <property type="nucleotide sequence ID" value="NZ_CP031778.1"/>
</dbReference>
<evidence type="ECO:0000313" key="2">
    <source>
        <dbReference type="Proteomes" id="UP000321735"/>
    </source>
</evidence>
<gene>
    <name evidence="1" type="ORF">D0437_16185</name>
</gene>
<protein>
    <submittedName>
        <fullName evidence="1">Uncharacterized protein</fullName>
    </submittedName>
</protein>
<organism evidence="1 2">
    <name type="scientific">Bacillus cereus</name>
    <dbReference type="NCBI Taxonomy" id="1396"/>
    <lineage>
        <taxon>Bacteria</taxon>
        <taxon>Bacillati</taxon>
        <taxon>Bacillota</taxon>
        <taxon>Bacilli</taxon>
        <taxon>Bacillales</taxon>
        <taxon>Bacillaceae</taxon>
        <taxon>Bacillus</taxon>
        <taxon>Bacillus cereus group</taxon>
    </lineage>
</organism>
<name>A0A9X7QLB7_BACCE</name>
<accession>A0A9X7QLB7</accession>
<dbReference type="EMBL" id="CP031778">
    <property type="protein sequence ID" value="QDZ74532.1"/>
    <property type="molecule type" value="Genomic_DNA"/>
</dbReference>
<evidence type="ECO:0000313" key="1">
    <source>
        <dbReference type="EMBL" id="QDZ74532.1"/>
    </source>
</evidence>
<proteinExistence type="predicted"/>
<reference evidence="1 2" key="1">
    <citation type="journal article" date="2019" name="Ecotoxicol. Environ. Saf.">
        <title>Microbial characterization of heavy metal resistant bacterial strains isolated from an electroplating wastewater treatment plant.</title>
        <authorList>
            <person name="Cai X."/>
            <person name="Zheng X."/>
            <person name="Zhang D."/>
            <person name="Iqbal W."/>
            <person name="Liu C."/>
            <person name="Yang B."/>
            <person name="Zhao X."/>
            <person name="Lu X."/>
            <person name="Mao Y."/>
        </authorList>
    </citation>
    <scope>NUCLEOTIDE SEQUENCE [LARGE SCALE GENOMIC DNA]</scope>
    <source>
        <strain evidence="1 2">Co1-1</strain>
    </source>
</reference>
<dbReference type="AlphaFoldDB" id="A0A9X7QLB7"/>
<sequence>MIYRPNVLPERCTSLRMKNKIIGRNILLENTPYYRHHFLLNQSITIENKEGSDLIQKDFIRLTNDGEIGNIVTLEKIPIGLGTLDYGFRIKMGQSSKQGYDYITQNTIGRLYLYLDTRENTTCWYTQALSENICTTITAIHSSSYWGTITSLSS</sequence>
<dbReference type="Proteomes" id="UP000321735">
    <property type="component" value="Chromosome"/>
</dbReference>